<proteinExistence type="predicted"/>
<dbReference type="HOGENOM" id="CLU_3093264_0_0_1"/>
<feature type="non-terminal residue" evidence="1">
    <location>
        <position position="52"/>
    </location>
</feature>
<accession>A0A0D0ABH9</accession>
<dbReference type="InParanoid" id="A0A0D0ABH9"/>
<protein>
    <submittedName>
        <fullName evidence="1">Uncharacterized protein</fullName>
    </submittedName>
</protein>
<organism evidence="1 2">
    <name type="scientific">Suillus luteus UH-Slu-Lm8-n1</name>
    <dbReference type="NCBI Taxonomy" id="930992"/>
    <lineage>
        <taxon>Eukaryota</taxon>
        <taxon>Fungi</taxon>
        <taxon>Dikarya</taxon>
        <taxon>Basidiomycota</taxon>
        <taxon>Agaricomycotina</taxon>
        <taxon>Agaricomycetes</taxon>
        <taxon>Agaricomycetidae</taxon>
        <taxon>Boletales</taxon>
        <taxon>Suillineae</taxon>
        <taxon>Suillaceae</taxon>
        <taxon>Suillus</taxon>
    </lineage>
</organism>
<sequence length="52" mass="6124">MNWESNTLPDTKVCYTLCICFPPRPCMRCDRMMNLKNSPKLEFIILTERAAQ</sequence>
<feature type="non-terminal residue" evidence="1">
    <location>
        <position position="1"/>
    </location>
</feature>
<keyword evidence="2" id="KW-1185">Reference proteome</keyword>
<reference evidence="1 2" key="1">
    <citation type="submission" date="2014-04" db="EMBL/GenBank/DDBJ databases">
        <authorList>
            <consortium name="DOE Joint Genome Institute"/>
            <person name="Kuo A."/>
            <person name="Ruytinx J."/>
            <person name="Rineau F."/>
            <person name="Colpaert J."/>
            <person name="Kohler A."/>
            <person name="Nagy L.G."/>
            <person name="Floudas D."/>
            <person name="Copeland A."/>
            <person name="Barry K.W."/>
            <person name="Cichocki N."/>
            <person name="Veneault-Fourrey C."/>
            <person name="LaButti K."/>
            <person name="Lindquist E.A."/>
            <person name="Lipzen A."/>
            <person name="Lundell T."/>
            <person name="Morin E."/>
            <person name="Murat C."/>
            <person name="Sun H."/>
            <person name="Tunlid A."/>
            <person name="Henrissat B."/>
            <person name="Grigoriev I.V."/>
            <person name="Hibbett D.S."/>
            <person name="Martin F."/>
            <person name="Nordberg H.P."/>
            <person name="Cantor M.N."/>
            <person name="Hua S.X."/>
        </authorList>
    </citation>
    <scope>NUCLEOTIDE SEQUENCE [LARGE SCALE GENOMIC DNA]</scope>
    <source>
        <strain evidence="1 2">UH-Slu-Lm8-n1</strain>
    </source>
</reference>
<evidence type="ECO:0000313" key="2">
    <source>
        <dbReference type="Proteomes" id="UP000054485"/>
    </source>
</evidence>
<dbReference type="AlphaFoldDB" id="A0A0D0ABH9"/>
<dbReference type="Proteomes" id="UP000054485">
    <property type="component" value="Unassembled WGS sequence"/>
</dbReference>
<gene>
    <name evidence="1" type="ORF">CY34DRAFT_269233</name>
</gene>
<reference evidence="2" key="2">
    <citation type="submission" date="2015-01" db="EMBL/GenBank/DDBJ databases">
        <title>Evolutionary Origins and Diversification of the Mycorrhizal Mutualists.</title>
        <authorList>
            <consortium name="DOE Joint Genome Institute"/>
            <consortium name="Mycorrhizal Genomics Consortium"/>
            <person name="Kohler A."/>
            <person name="Kuo A."/>
            <person name="Nagy L.G."/>
            <person name="Floudas D."/>
            <person name="Copeland A."/>
            <person name="Barry K.W."/>
            <person name="Cichocki N."/>
            <person name="Veneault-Fourrey C."/>
            <person name="LaButti K."/>
            <person name="Lindquist E.A."/>
            <person name="Lipzen A."/>
            <person name="Lundell T."/>
            <person name="Morin E."/>
            <person name="Murat C."/>
            <person name="Riley R."/>
            <person name="Ohm R."/>
            <person name="Sun H."/>
            <person name="Tunlid A."/>
            <person name="Henrissat B."/>
            <person name="Grigoriev I.V."/>
            <person name="Hibbett D.S."/>
            <person name="Martin F."/>
        </authorList>
    </citation>
    <scope>NUCLEOTIDE SEQUENCE [LARGE SCALE GENOMIC DNA]</scope>
    <source>
        <strain evidence="2">UH-Slu-Lm8-n1</strain>
    </source>
</reference>
<name>A0A0D0ABH9_9AGAM</name>
<evidence type="ECO:0000313" key="1">
    <source>
        <dbReference type="EMBL" id="KIK31587.1"/>
    </source>
</evidence>
<dbReference type="EMBL" id="KN836848">
    <property type="protein sequence ID" value="KIK31587.1"/>
    <property type="molecule type" value="Genomic_DNA"/>
</dbReference>